<dbReference type="GO" id="GO:0001518">
    <property type="term" value="C:voltage-gated sodium channel complex"/>
    <property type="evidence" value="ECO:0007669"/>
    <property type="project" value="UniProtKB-UniRule"/>
</dbReference>
<dbReference type="GO" id="GO:0019228">
    <property type="term" value="P:neuronal action potential"/>
    <property type="evidence" value="ECO:0007669"/>
    <property type="project" value="TreeGrafter"/>
</dbReference>
<keyword evidence="15 25" id="KW-0472">Membrane</keyword>
<comment type="similarity">
    <text evidence="3">Belongs to the DIP2 family.</text>
</comment>
<feature type="compositionally biased region" description="Polar residues" evidence="26">
    <location>
        <begin position="3515"/>
        <end position="3526"/>
    </location>
</feature>
<comment type="subunit">
    <text evidence="24">Voltage-gated sodium (Nav) channels consist of an ion-conducting alpha subunit which is functional on its own associated with regulatory beta subunits.</text>
</comment>
<feature type="compositionally biased region" description="Low complexity" evidence="26">
    <location>
        <begin position="186"/>
        <end position="197"/>
    </location>
</feature>
<evidence type="ECO:0000256" key="10">
    <source>
        <dbReference type="ARBA" id="ARBA00022882"/>
    </source>
</evidence>
<feature type="transmembrane region" description="Helical" evidence="25">
    <location>
        <begin position="1788"/>
        <end position="1807"/>
    </location>
</feature>
<feature type="region of interest" description="Disordered" evidence="26">
    <location>
        <begin position="2035"/>
        <end position="2126"/>
    </location>
</feature>
<dbReference type="InterPro" id="IPR001696">
    <property type="entry name" value="Na_channel_asu"/>
</dbReference>
<dbReference type="FunFam" id="3.30.300.30:FF:000001">
    <property type="entry name" value="DIP2 disco-interacting protein 2 homolog C"/>
    <property type="match status" value="1"/>
</dbReference>
<protein>
    <recommendedName>
        <fullName evidence="25">Sodium channel protein</fullName>
    </recommendedName>
</protein>
<feature type="transmembrane region" description="Helical" evidence="25">
    <location>
        <begin position="2833"/>
        <end position="2853"/>
    </location>
</feature>
<keyword evidence="4 25" id="KW-0813">Transport</keyword>
<feature type="compositionally biased region" description="Low complexity" evidence="26">
    <location>
        <begin position="252"/>
        <end position="263"/>
    </location>
</feature>
<dbReference type="GO" id="GO:0005248">
    <property type="term" value="F:voltage-gated sodium channel activity"/>
    <property type="evidence" value="ECO:0007669"/>
    <property type="project" value="InterPro"/>
</dbReference>
<feature type="transmembrane region" description="Helical" evidence="25">
    <location>
        <begin position="3318"/>
        <end position="3341"/>
    </location>
</feature>
<organism evidence="28 29">
    <name type="scientific">Channa striata</name>
    <name type="common">Snakehead murrel</name>
    <name type="synonym">Ophicephalus striatus</name>
    <dbReference type="NCBI Taxonomy" id="64152"/>
    <lineage>
        <taxon>Eukaryota</taxon>
        <taxon>Metazoa</taxon>
        <taxon>Chordata</taxon>
        <taxon>Craniata</taxon>
        <taxon>Vertebrata</taxon>
        <taxon>Euteleostomi</taxon>
        <taxon>Actinopterygii</taxon>
        <taxon>Neopterygii</taxon>
        <taxon>Teleostei</taxon>
        <taxon>Neoteleostei</taxon>
        <taxon>Acanthomorphata</taxon>
        <taxon>Anabantaria</taxon>
        <taxon>Anabantiformes</taxon>
        <taxon>Channoidei</taxon>
        <taxon>Channidae</taxon>
        <taxon>Channa</taxon>
    </lineage>
</organism>
<feature type="transmembrane region" description="Helical" evidence="25">
    <location>
        <begin position="1819"/>
        <end position="1840"/>
    </location>
</feature>
<evidence type="ECO:0000313" key="29">
    <source>
        <dbReference type="Proteomes" id="UP001187415"/>
    </source>
</evidence>
<dbReference type="GO" id="GO:0086010">
    <property type="term" value="P:membrane depolarization during action potential"/>
    <property type="evidence" value="ECO:0007669"/>
    <property type="project" value="TreeGrafter"/>
</dbReference>
<comment type="caution">
    <text evidence="28">The sequence shown here is derived from an EMBL/GenBank/DDBJ whole genome shotgun (WGS) entry which is preliminary data.</text>
</comment>
<comment type="function">
    <text evidence="23">Pore-forming subunit of a voltage-gated sodium (Nav) channel that directly mediates the depolarizing phase of action potentials in excitable membranes. Navs, also called VGSCs (voltage-gated sodium channels) or VDSCs (voltage-dependent sodium channels), operate by switching between closed and open conformations depending on the voltage difference across the membrane. In the open conformation they allow Na(+) ions to selectively pass through the pore, along their electrochemical gradient. The influx of Na+ ions provokes membrane depolarization, initiating the propagation of electrical signals throughout cells and tissues.</text>
</comment>
<dbReference type="InterPro" id="IPR000873">
    <property type="entry name" value="AMP-dep_synth/lig_dom"/>
</dbReference>
<keyword evidence="12 25" id="KW-1133">Transmembrane helix</keyword>
<evidence type="ECO:0000256" key="21">
    <source>
        <dbReference type="ARBA" id="ARBA00036239"/>
    </source>
</evidence>
<evidence type="ECO:0000256" key="22">
    <source>
        <dbReference type="ARBA" id="ARBA00038083"/>
    </source>
</evidence>
<feature type="transmembrane region" description="Helical" evidence="25">
    <location>
        <begin position="3158"/>
        <end position="3178"/>
    </location>
</feature>
<keyword evidence="11" id="KW-0524">Neurogenesis</keyword>
<proteinExistence type="inferred from homology"/>
<dbReference type="FunFam" id="1.20.120.350:FF:000004">
    <property type="entry name" value="Sodium channel protein"/>
    <property type="match status" value="1"/>
</dbReference>
<evidence type="ECO:0000259" key="27">
    <source>
        <dbReference type="PROSITE" id="PS51912"/>
    </source>
</evidence>
<dbReference type="Pfam" id="PF00501">
    <property type="entry name" value="AMP-binding"/>
    <property type="match status" value="2"/>
</dbReference>
<evidence type="ECO:0000256" key="26">
    <source>
        <dbReference type="SAM" id="MobiDB-lite"/>
    </source>
</evidence>
<evidence type="ECO:0000256" key="8">
    <source>
        <dbReference type="ARBA" id="ARBA00022692"/>
    </source>
</evidence>
<evidence type="ECO:0000256" key="15">
    <source>
        <dbReference type="ARBA" id="ARBA00023136"/>
    </source>
</evidence>
<feature type="transmembrane region" description="Helical" evidence="25">
    <location>
        <begin position="2763"/>
        <end position="2781"/>
    </location>
</feature>
<dbReference type="FunFam" id="1.20.120.350:FF:000002">
    <property type="entry name" value="Sodium channel protein"/>
    <property type="match status" value="1"/>
</dbReference>
<evidence type="ECO:0000256" key="18">
    <source>
        <dbReference type="ARBA" id="ARBA00023201"/>
    </source>
</evidence>
<dbReference type="FunFam" id="1.10.238.10:FF:000002">
    <property type="entry name" value="Sodium channel protein"/>
    <property type="match status" value="1"/>
</dbReference>
<evidence type="ECO:0000256" key="5">
    <source>
        <dbReference type="ARBA" id="ARBA00022461"/>
    </source>
</evidence>
<evidence type="ECO:0000256" key="24">
    <source>
        <dbReference type="ARBA" id="ARBA00064899"/>
    </source>
</evidence>
<dbReference type="EMBL" id="JAUPFM010000005">
    <property type="protein sequence ID" value="KAK2851347.1"/>
    <property type="molecule type" value="Genomic_DNA"/>
</dbReference>
<comment type="function">
    <text evidence="25">Mediates the voltage-dependent sodium ion permeability of excitable membranes. Assuming opened or closed conformations in response to the voltage difference across the membrane, the protein forms a sodium-selective channel through which Na(+) ions may pass in accordance with their electrochemical gradient.</text>
</comment>
<dbReference type="Gene3D" id="1.20.120.350">
    <property type="entry name" value="Voltage-gated potassium channels. Chain C"/>
    <property type="match status" value="4"/>
</dbReference>
<comment type="subcellular location">
    <subcellularLocation>
        <location evidence="2 25">Cell membrane</location>
        <topology evidence="2 25">Multi-pass membrane protein</topology>
    </subcellularLocation>
    <subcellularLocation>
        <location evidence="1">Cell projection</location>
        <location evidence="1">Neuron projection</location>
    </subcellularLocation>
</comment>
<feature type="transmembrane region" description="Helical" evidence="25">
    <location>
        <begin position="2347"/>
        <end position="2365"/>
    </location>
</feature>
<keyword evidence="14 25" id="KW-0406">Ion transport</keyword>
<dbReference type="InterPro" id="IPR024583">
    <property type="entry name" value="Na_trans_cytopl"/>
</dbReference>
<feature type="transmembrane region" description="Helical" evidence="25">
    <location>
        <begin position="2879"/>
        <end position="2905"/>
    </location>
</feature>
<dbReference type="Gene3D" id="3.40.50.12780">
    <property type="entry name" value="N-terminal domain of ligase-like"/>
    <property type="match status" value="2"/>
</dbReference>
<keyword evidence="6" id="KW-1003">Cell membrane</keyword>
<feature type="compositionally biased region" description="Polar residues" evidence="26">
    <location>
        <begin position="135"/>
        <end position="151"/>
    </location>
</feature>
<feature type="region of interest" description="Disordered" evidence="26">
    <location>
        <begin position="186"/>
        <end position="210"/>
    </location>
</feature>
<accession>A0AA88N728</accession>
<name>A0AA88N728_CHASR</name>
<dbReference type="Gene3D" id="1.10.287.70">
    <property type="match status" value="4"/>
</dbReference>
<keyword evidence="17" id="KW-0325">Glycoprotein</keyword>
<feature type="compositionally biased region" description="Basic and acidic residues" evidence="26">
    <location>
        <begin position="1619"/>
        <end position="1650"/>
    </location>
</feature>
<dbReference type="Gene3D" id="3.30.300.30">
    <property type="match status" value="2"/>
</dbReference>
<evidence type="ECO:0000256" key="16">
    <source>
        <dbReference type="ARBA" id="ARBA00023157"/>
    </source>
</evidence>
<dbReference type="FunFam" id="1.10.287.70:FF:000006">
    <property type="entry name" value="Sodium channel protein"/>
    <property type="match status" value="1"/>
</dbReference>
<dbReference type="InterPro" id="IPR008054">
    <property type="entry name" value="Na_channel_a8su"/>
</dbReference>
<feature type="transmembrane region" description="Helical" evidence="25">
    <location>
        <begin position="2802"/>
        <end position="2821"/>
    </location>
</feature>
<dbReference type="Gene3D" id="1.10.238.10">
    <property type="entry name" value="EF-hand"/>
    <property type="match status" value="1"/>
</dbReference>
<dbReference type="InterPro" id="IPR042099">
    <property type="entry name" value="ANL_N_sf"/>
</dbReference>
<feature type="region of interest" description="Disordered" evidence="26">
    <location>
        <begin position="225"/>
        <end position="270"/>
    </location>
</feature>
<dbReference type="GO" id="GO:0043005">
    <property type="term" value="C:neuron projection"/>
    <property type="evidence" value="ECO:0007669"/>
    <property type="project" value="UniProtKB-SubCell"/>
</dbReference>
<evidence type="ECO:0000256" key="1">
    <source>
        <dbReference type="ARBA" id="ARBA00004487"/>
    </source>
</evidence>
<evidence type="ECO:0000313" key="28">
    <source>
        <dbReference type="EMBL" id="KAK2851347.1"/>
    </source>
</evidence>
<dbReference type="PRINTS" id="PR01667">
    <property type="entry name" value="NACHANNEL8"/>
</dbReference>
<dbReference type="FunFam" id="3.40.50.12780:FF:000002">
    <property type="entry name" value="Disco interacting protein 2 homolog B"/>
    <property type="match status" value="1"/>
</dbReference>
<dbReference type="PANTHER" id="PTHR10037">
    <property type="entry name" value="VOLTAGE-GATED CATION CHANNEL CALCIUM AND SODIUM"/>
    <property type="match status" value="1"/>
</dbReference>
<evidence type="ECO:0000256" key="12">
    <source>
        <dbReference type="ARBA" id="ARBA00022989"/>
    </source>
</evidence>
<dbReference type="InterPro" id="IPR025110">
    <property type="entry name" value="AMP-bd_C"/>
</dbReference>
<feature type="compositionally biased region" description="Basic residues" evidence="26">
    <location>
        <begin position="2080"/>
        <end position="2090"/>
    </location>
</feature>
<comment type="similarity">
    <text evidence="22">Belongs to the sodium channel (TC 1.A.1.10) family. Nav1.4/SCN4A subfamily.</text>
</comment>
<keyword evidence="7" id="KW-0597">Phosphoprotein</keyword>
<evidence type="ECO:0000256" key="6">
    <source>
        <dbReference type="ARBA" id="ARBA00022475"/>
    </source>
</evidence>
<keyword evidence="20 25" id="KW-0407">Ion channel</keyword>
<sequence length="3559" mass="397559">MADRGVDLSALPKEVRDQLAELDLELSEGDITQKGYEKKRAKLLASYIPHLPNVDLSPSDVQLSPGHSADPSPSPEAPGPSTSSASRHHRSHRSGGARDERYRSDIHTEAVQAALAKHKEEKMALPMPTKRRSAFVQSPIDTCTPPDTSSASEDEGSLRRKAAFSAVLAQTLQSPDYWINRSVQSSSTSSSASSTLSHGEPKTQPQPQLQPGASVLADVLAHTRIENSIPPDVTSSTPQERGSRVDLPPAVRGMSRGQSRSSMLDTADGVPVNSRVSTKIQQLLNTLKRPKRPPLSEFFLDDSEEIVEVPQPDPNTPKPEGRQIIPVKGEPLGVVSNWPPALQAALARWGATQAKSPALTALDITGKPLYTLTYGKLWSRSLKLAYTLLNKLGTKTEPVLQPGDRVALVYPNSDPGMFWVAFYGCLLAEVIPVPIEVPLSRQDAGSQQIGFLLGSCGVSLALTSEVCLKGLPKTPNGEIIQFKGWPRMKWVVTDTKYLTKPSKDWQPHIPTANTDTAYIEYKASKEGTVMGVAVSKISMLTHCQALTQACNYCEGETLVNVLDCKKDMGLWHGVLTSVMNRIHTITVPYAVMKACPMSWVQRVHIHKARVALVKCRDLHWAMMAHKDQRDINLSSIRMLIVADGANPWSVSSCDAFLNIFQSHGLKPEVICPCATSPEALTVAIRRPGARGAPLPARAILSMGGLSHGVIRVNTEDKNSALTVQDVGHIMPGALMCIVKPDGPPQLCKTDEIGEIVINSRAGGTMYYGLPGVTKNTFEVIPVNQAGAPIGEVPFTRTGLLGFVGPGSLVFVVGKIEGLLTVSRRRHNADDLVATALAVEPVKTVYRGRIAVFSVTVFYDERIVIVAEQRPDATEEDSFQWMSRVLQAIDSIHQVGLYCLALVPANTLPKTPLGGIHICETKQNFLEGNLHPCNILMCPHTCVTNMPKPRQKQPVDVGPASMLVGNLVAGKRIAQATGRELGVVEDQDLIRKHQFLSEALQWRAQTDPDHVLYVLLNAKGVAVCTATCAQLHKRAEKITATLMERGGLNTGDNVVLLYPPGIDLIAAFYGCLYAGVIPVTVRPPHPQNLAATLPTVRMIIDVSKAACILTTQPLMRILRSREAAASVNVKTWPTIIDTDDLPRKRPPHIYKPPTAEMLAYLDFSVSTTGMLTGVKMSHAAVSTLCRSIKLQCELYSSRQIAICLDPYCGLGFVLWCLSSVYSGHQSILIPPLELESSLPLWLSMLSQYKIRDTFCSYSVMELCTKGLGTQTEMLKARGLNLSCVRSCVVIAEERPRLALTQSFSKLFKDLGLSPRAVSTAFGSRVNLAICLQGTSGPDPSTVYVDMKSLRHDRVRLVERGAPQSLPLMESGTILPGVRVIIVNPETRGPLGDSHLGEIWVSSAHSASGYYTIYGEESLQADHFNTRLSFGEPHTLWARTGCLGFIKRTELLDASGDRHDALFVVGSLDETLELRGLRYHPIDIETSVSRAHRSIAESAVFTWTNLLVVVAELSGSEQEALDLVPLVTNVVLEEHHLIVGVVVIVDPGVIPINSRGEKQRMHLRDSFLADQLDPIYVAYNIPATAPWILCSAHEQTATVDGPDSFKKFTVESLLAFEQRIKEEKNKKPPKQDSSYRDDDDENKPKPNSDLEAGKSLPYIYGDIPKGMVAVPLEDLDPYYLNTQKTFIVLNKGKTIFRFSATPALYFISPFNLVRRIAIKILIHSYPLKCMIIMCTILTNCIFMTFSDPPEWSKQVEYTFTGIYTFESLVKITARGFCIDGFTFLRDPWNWLDFMVISMAYITEFVDLGNVSALRTFRVLRALKTISVIPGLKTIVGALIQSVKKLSDVMILTVFCLSVFALIGLQLFMGNLRHKCVIWPINSTETYLANGSKGFDWDEYIMNDTNFYFLPGQSDALLCGNSSDSGRCPEGYTCMKAGRNPNYGYTSFDSFGWAFLALFRLMTQDFWENLYMLTLRAAGKTYMIFFVLVIFVGSFYLVNLILAVVAMAYEEQNQATMEEAQQKEEEFKAMLEQLKKQQEEAQQTAAMATSAGTVSEDAVEDDGGGRLSCSSSEMSKLSSKSAKERRNRKKKWRQKEQEKEKGDSEKFVKSESDDGSKRSRFRFPDNRLGRKSSIMNQSLLSIPGSPFLSRHNSKSSIFSFKGRSKDVGSENEFADDEHSTVEECEERRGSLFSPYRRSSYSGFHGKRNSTVDCNGVVSLIGPGPGGRLLPEPTTEVEVKKKLSGSLMVSVDQLNTSFGRKERANSVMSVITNTLVEELEESQRKCPPCWYKFSNTFLIWECSPVWIKIKEIVNLIVMDPFVDLAITICIVLNTLFMAMEHYPMTSDFEDMLSVGNLVFTGIFAGEMLFKLVAMDPYYYFQEAWNCFDGFIVTLSLVELALADVEGLSVLRSFRLLRVFKLAKSWPTLNMLIKIIGNSVGALGNLTLVLAIIVFIFAVVGMQLFGKSYKDCVCKIATDCELPRWHMNDFFHSFLIVFRVLCGEWIETMWDCMEVAGQAMCLIVFMMVMVIGNLVVLNLFLALLLSSFSADNLAATDDDGEPNNLQISVMRIKKGIAWIKAKMRILVASLLRKPPMEDEQKPLDDMYDKKLNCIANHTGVDINRDLDYAKNGNGTTSGIGSSVGKYMIDEDHMSFIHNPNLTVCVPIAVGESDFENLNTEDFSSESDNENSKELDDTSSSEGSTIDIKPDVEEVVVVETVEEYMEPEPCWTDACVAKYKCCDVDITMGWGKSWWFLRKTCYLIVEHNWFETLIIFMILLSSGALAFEDVYIEQRKTIRIILEYADRVFTYIFILEMLLKWVAYGFVKYFTNAWCWLDFFIVDVSIVSLVANALGYSDLGPIKSLRTLRALRPLRALSRFEGMRVVVNALVGAIPSIMNVLLVCLIFWLIFSIMGVNLFAGKYYYCFNETSEEYFSVDVVNNKTQCEAFIKQNFTEVRWKNVKINFDNVGAGYLALLQVATFKGWMDIMYAAVDSREVEDQPDYEVNIYMYIYFVVFIIFGSFFTLNLFIGVIIDNFNQQKKKIGPLFSPHSLFFSSQDIFMTEEQKKYYNAMKKLGSKKPQKPIPRPTNKIQGMVFDFVTQQVFDISIMILICLNMVTMMVETDDQSNETEIVLYWVNFIFIVVFTTEFLLKLFALRHYYFTNGWNIFDVVVVILSIVGMFLADLIEKYFVSPTLFRVIRLARIGRILRLIKGAKGIRTLLFALMMSLPALFNIGLLLFLVMFIFSIFGMSNFGYVKHGAGIDDLYNFETFGNSMIILFMITTSAGWDGLLLPILNYPPDCDPHLENPGTSVKGDCGNPSVGIFFFVMYIIISFLIVVNMYIAIILENFSVATEESADPLSEDDFETFYEIWEKFDPTASQFITFAKLSDFADALEHPLRVPKPNTIELIAMDMPMVSGDRIHCLDILFAFTKRVLGDSGELDMLRQQMEERFVAANPSKVSYEPITTTLRRKQEDVSARIIQNAYRAHLIRRGIIFKRHAFANNKLENGGTNQEKKESTPSTASLPSYDSVTKPDKEKQDDNKEEWARKEKGKNQKDEWESKC</sequence>
<gene>
    <name evidence="28" type="ORF">Q5P01_007623</name>
</gene>
<dbReference type="SUPFAM" id="SSF81324">
    <property type="entry name" value="Voltage-gated potassium channels"/>
    <property type="match status" value="4"/>
</dbReference>
<feature type="region of interest" description="Disordered" evidence="26">
    <location>
        <begin position="54"/>
        <end position="104"/>
    </location>
</feature>
<feature type="transmembrane region" description="Helical" evidence="25">
    <location>
        <begin position="3002"/>
        <end position="3028"/>
    </location>
</feature>
<evidence type="ECO:0000256" key="4">
    <source>
        <dbReference type="ARBA" id="ARBA00022448"/>
    </source>
</evidence>
<evidence type="ECO:0000256" key="23">
    <source>
        <dbReference type="ARBA" id="ARBA00055248"/>
    </source>
</evidence>
<feature type="transmembrane region" description="Helical" evidence="25">
    <location>
        <begin position="3128"/>
        <end position="3146"/>
    </location>
</feature>
<dbReference type="PANTHER" id="PTHR10037:SF23">
    <property type="entry name" value="SODIUM CHANNEL PROTEIN TYPE 8 SUBUNIT ALPHA"/>
    <property type="match status" value="1"/>
</dbReference>
<feature type="transmembrane region" description="Helical" evidence="25">
    <location>
        <begin position="1723"/>
        <end position="1743"/>
    </location>
</feature>
<dbReference type="CDD" id="cd13433">
    <property type="entry name" value="Na_channel_gate"/>
    <property type="match status" value="1"/>
</dbReference>
<keyword evidence="16" id="KW-1015">Disulfide bond</keyword>
<dbReference type="PRINTS" id="PR00170">
    <property type="entry name" value="NACHANNEL"/>
</dbReference>
<feature type="compositionally biased region" description="Low complexity" evidence="26">
    <location>
        <begin position="2065"/>
        <end position="2077"/>
    </location>
</feature>
<dbReference type="SMART" id="SM01137">
    <property type="entry name" value="DMAP_binding"/>
    <property type="match status" value="1"/>
</dbReference>
<keyword evidence="10 25" id="KW-0851">Voltage-gated channel</keyword>
<keyword evidence="5 25" id="KW-0894">Sodium channel</keyword>
<dbReference type="SUPFAM" id="SSF56801">
    <property type="entry name" value="Acetyl-CoA synthetase-like"/>
    <property type="match status" value="2"/>
</dbReference>
<keyword evidence="8 25" id="KW-0812">Transmembrane</keyword>
<feature type="region of interest" description="Disordered" evidence="26">
    <location>
        <begin position="3502"/>
        <end position="3559"/>
    </location>
</feature>
<dbReference type="GO" id="GO:0007399">
    <property type="term" value="P:nervous system development"/>
    <property type="evidence" value="ECO:0007669"/>
    <property type="project" value="UniProtKB-KW"/>
</dbReference>
<evidence type="ECO:0000256" key="2">
    <source>
        <dbReference type="ARBA" id="ARBA00004651"/>
    </source>
</evidence>
<dbReference type="FunFam" id="3.30.300.30:FF:000003">
    <property type="entry name" value="DIP2 disco-interacting protein 2 homolog A"/>
    <property type="match status" value="1"/>
</dbReference>
<feature type="transmembrane region" description="Helical" evidence="25">
    <location>
        <begin position="1979"/>
        <end position="2006"/>
    </location>
</feature>
<feature type="compositionally biased region" description="Basic and acidic residues" evidence="26">
    <location>
        <begin position="2091"/>
        <end position="2125"/>
    </location>
</feature>
<keyword evidence="18 25" id="KW-0739">Sodium transport</keyword>
<feature type="transmembrane region" description="Helical" evidence="25">
    <location>
        <begin position="2427"/>
        <end position="2455"/>
    </location>
</feature>
<keyword evidence="13 25" id="KW-0915">Sodium</keyword>
<evidence type="ECO:0000256" key="19">
    <source>
        <dbReference type="ARBA" id="ARBA00023273"/>
    </source>
</evidence>
<dbReference type="Gene3D" id="1.20.5.1190">
    <property type="entry name" value="iswi atpase"/>
    <property type="match status" value="1"/>
</dbReference>
<feature type="compositionally biased region" description="Basic and acidic residues" evidence="26">
    <location>
        <begin position="3528"/>
        <end position="3559"/>
    </location>
</feature>
<evidence type="ECO:0000256" key="7">
    <source>
        <dbReference type="ARBA" id="ARBA00022553"/>
    </source>
</evidence>
<feature type="transmembrane region" description="Helical" evidence="25">
    <location>
        <begin position="2514"/>
        <end position="2540"/>
    </location>
</feature>
<dbReference type="InterPro" id="IPR027359">
    <property type="entry name" value="Volt_channel_dom_sf"/>
</dbReference>
<dbReference type="Pfam" id="PF11933">
    <property type="entry name" value="Na_trans_cytopl"/>
    <property type="match status" value="1"/>
</dbReference>
<evidence type="ECO:0000256" key="9">
    <source>
        <dbReference type="ARBA" id="ARBA00022737"/>
    </source>
</evidence>
<evidence type="ECO:0000256" key="13">
    <source>
        <dbReference type="ARBA" id="ARBA00023053"/>
    </source>
</evidence>
<keyword evidence="9" id="KW-0677">Repeat</keyword>
<dbReference type="InterPro" id="IPR058542">
    <property type="entry name" value="IQ_SCN5A_C"/>
</dbReference>
<comment type="catalytic activity">
    <reaction evidence="21">
        <text>Na(+)(in) = Na(+)(out)</text>
        <dbReference type="Rhea" id="RHEA:34963"/>
        <dbReference type="ChEBI" id="CHEBI:29101"/>
    </reaction>
</comment>
<dbReference type="FunFam" id="1.10.287.70:FF:000001">
    <property type="entry name" value="Sodium channel protein"/>
    <property type="match status" value="1"/>
</dbReference>
<feature type="compositionally biased region" description="Low complexity" evidence="26">
    <location>
        <begin position="2037"/>
        <end position="2046"/>
    </location>
</feature>
<feature type="transmembrane region" description="Helical" evidence="25">
    <location>
        <begin position="3098"/>
        <end position="3116"/>
    </location>
</feature>
<dbReference type="Pfam" id="PF06512">
    <property type="entry name" value="Na_trans_assoc"/>
    <property type="match status" value="1"/>
</dbReference>
<evidence type="ECO:0000256" key="17">
    <source>
        <dbReference type="ARBA" id="ARBA00023180"/>
    </source>
</evidence>
<dbReference type="FunFam" id="1.20.120.350:FF:000003">
    <property type="entry name" value="Voltage-dependent sodium channel"/>
    <property type="match status" value="1"/>
</dbReference>
<feature type="transmembrane region" description="Helical" evidence="25">
    <location>
        <begin position="1693"/>
        <end position="1711"/>
    </location>
</feature>
<dbReference type="InterPro" id="IPR037337">
    <property type="entry name" value="Dip2-like_dom"/>
</dbReference>
<dbReference type="PROSITE" id="PS51912">
    <property type="entry name" value="DMAP1_BIND"/>
    <property type="match status" value="1"/>
</dbReference>
<feature type="region of interest" description="Disordered" evidence="26">
    <location>
        <begin position="1619"/>
        <end position="1651"/>
    </location>
</feature>
<evidence type="ECO:0000256" key="11">
    <source>
        <dbReference type="ARBA" id="ARBA00022902"/>
    </source>
</evidence>
<feature type="transmembrane region" description="Helical" evidence="25">
    <location>
        <begin position="1846"/>
        <end position="1866"/>
    </location>
</feature>
<dbReference type="CDD" id="cd05905">
    <property type="entry name" value="Dip2"/>
    <property type="match status" value="2"/>
</dbReference>
<feature type="transmembrane region" description="Helical" evidence="25">
    <location>
        <begin position="2317"/>
        <end position="2335"/>
    </location>
</feature>
<feature type="compositionally biased region" description="Basic residues" evidence="26">
    <location>
        <begin position="86"/>
        <end position="95"/>
    </location>
</feature>
<feature type="transmembrane region" description="Helical" evidence="25">
    <location>
        <begin position="1940"/>
        <end position="1959"/>
    </location>
</feature>
<keyword evidence="19" id="KW-0966">Cell projection</keyword>
<reference evidence="28" key="1">
    <citation type="submission" date="2023-07" db="EMBL/GenBank/DDBJ databases">
        <title>Chromosome-level Genome Assembly of Striped Snakehead (Channa striata).</title>
        <authorList>
            <person name="Liu H."/>
        </authorList>
    </citation>
    <scope>NUCLEOTIDE SEQUENCE</scope>
    <source>
        <strain evidence="28">Gz</strain>
        <tissue evidence="28">Muscle</tissue>
    </source>
</reference>
<dbReference type="InterPro" id="IPR044564">
    <property type="entry name" value="Na_chnl_inactivation_gate"/>
</dbReference>
<dbReference type="InterPro" id="IPR010526">
    <property type="entry name" value="Na_trans_assoc_dom"/>
</dbReference>
<dbReference type="Pfam" id="PF23024">
    <property type="entry name" value="AMP-dom_DIP2-like"/>
    <property type="match status" value="1"/>
</dbReference>
<dbReference type="InterPro" id="IPR045851">
    <property type="entry name" value="AMP-bd_C_sf"/>
</dbReference>
<evidence type="ECO:0000256" key="20">
    <source>
        <dbReference type="ARBA" id="ARBA00023303"/>
    </source>
</evidence>
<feature type="region of interest" description="Disordered" evidence="26">
    <location>
        <begin position="2673"/>
        <end position="2699"/>
    </location>
</feature>
<dbReference type="InterPro" id="IPR043203">
    <property type="entry name" value="VGCC_Ca_Na"/>
</dbReference>
<dbReference type="InterPro" id="IPR010506">
    <property type="entry name" value="DMAP1-bd"/>
</dbReference>
<evidence type="ECO:0000256" key="25">
    <source>
        <dbReference type="RuleBase" id="RU361132"/>
    </source>
</evidence>
<feature type="domain" description="DMAP1-binding" evidence="27">
    <location>
        <begin position="7"/>
        <end position="135"/>
    </location>
</feature>
<comment type="caution">
    <text evidence="25">Lacks conserved residue(s) required for the propagation of feature annotation.</text>
</comment>
<evidence type="ECO:0000256" key="14">
    <source>
        <dbReference type="ARBA" id="ARBA00023065"/>
    </source>
</evidence>
<feature type="transmembrane region" description="Helical" evidence="25">
    <location>
        <begin position="3215"/>
        <end position="3243"/>
    </location>
</feature>
<feature type="region of interest" description="Disordered" evidence="26">
    <location>
        <begin position="118"/>
        <end position="157"/>
    </location>
</feature>
<feature type="transmembrane region" description="Helical" evidence="25">
    <location>
        <begin position="3270"/>
        <end position="3290"/>
    </location>
</feature>
<dbReference type="FunFam" id="1.20.120.350:FF:000005">
    <property type="entry name" value="Sodium channel protein"/>
    <property type="match status" value="1"/>
</dbReference>
<dbReference type="Pfam" id="PF00520">
    <property type="entry name" value="Ion_trans"/>
    <property type="match status" value="4"/>
</dbReference>
<dbReference type="InterPro" id="IPR005821">
    <property type="entry name" value="Ion_trans_dom"/>
</dbReference>
<dbReference type="Pfam" id="PF24609">
    <property type="entry name" value="IQ_SCN5A_C"/>
    <property type="match status" value="1"/>
</dbReference>
<evidence type="ECO:0000256" key="3">
    <source>
        <dbReference type="ARBA" id="ARBA00007735"/>
    </source>
</evidence>
<dbReference type="Proteomes" id="UP001187415">
    <property type="component" value="Unassembled WGS sequence"/>
</dbReference>
<dbReference type="Pfam" id="PF06464">
    <property type="entry name" value="DMAP_binding"/>
    <property type="match status" value="1"/>
</dbReference>
<keyword evidence="29" id="KW-1185">Reference proteome</keyword>